<evidence type="ECO:0000256" key="3">
    <source>
        <dbReference type="PIRNR" id="PIRNR006221"/>
    </source>
</evidence>
<dbReference type="EMBL" id="JAVRRD010000018">
    <property type="protein sequence ID" value="KAK5050047.1"/>
    <property type="molecule type" value="Genomic_DNA"/>
</dbReference>
<dbReference type="Pfam" id="PF03881">
    <property type="entry name" value="Fructosamin_kin"/>
    <property type="match status" value="1"/>
</dbReference>
<comment type="catalytic activity">
    <reaction evidence="2">
        <text>N(6)-D-ribulosyl-L-lysyl-[protein] + ATP = N(6)-(3-O-phospho-D-ribulosyl)-L-lysyl-[protein] + ADP + H(+)</text>
        <dbReference type="Rhea" id="RHEA:48432"/>
        <dbReference type="Rhea" id="RHEA-COMP:12103"/>
        <dbReference type="Rhea" id="RHEA-COMP:12104"/>
        <dbReference type="ChEBI" id="CHEBI:15378"/>
        <dbReference type="ChEBI" id="CHEBI:30616"/>
        <dbReference type="ChEBI" id="CHEBI:90418"/>
        <dbReference type="ChEBI" id="CHEBI:90420"/>
        <dbReference type="ChEBI" id="CHEBI:456216"/>
        <dbReference type="EC" id="2.7.1.172"/>
    </reaction>
    <physiologicalReaction direction="left-to-right" evidence="2">
        <dbReference type="Rhea" id="RHEA:48433"/>
    </physiologicalReaction>
</comment>
<dbReference type="FunFam" id="3.90.1200.10:FF:000018">
    <property type="entry name" value="Fructosamine-3-kinase, putative"/>
    <property type="match status" value="1"/>
</dbReference>
<comment type="similarity">
    <text evidence="3">Belongs to the fructosamine kinase family.</text>
</comment>
<dbReference type="GO" id="GO:0016301">
    <property type="term" value="F:kinase activity"/>
    <property type="evidence" value="ECO:0007669"/>
    <property type="project" value="UniProtKB-UniRule"/>
</dbReference>
<protein>
    <recommendedName>
        <fullName evidence="1">protein-ribulosamine 3-kinase</fullName>
        <ecNumber evidence="1">2.7.1.172</ecNumber>
    </recommendedName>
</protein>
<evidence type="ECO:0000313" key="5">
    <source>
        <dbReference type="Proteomes" id="UP001358417"/>
    </source>
</evidence>
<evidence type="ECO:0000256" key="1">
    <source>
        <dbReference type="ARBA" id="ARBA00011961"/>
    </source>
</evidence>
<gene>
    <name evidence="4" type="ORF">LTR84_004167</name>
</gene>
<keyword evidence="5" id="KW-1185">Reference proteome</keyword>
<keyword evidence="3" id="KW-0418">Kinase</keyword>
<evidence type="ECO:0000256" key="2">
    <source>
        <dbReference type="ARBA" id="ARBA00048655"/>
    </source>
</evidence>
<name>A0AAV9N964_9EURO</name>
<sequence length="338" mass="36266">MPSSSSIDAAILRALALDASSKISTHGGSGFASTFRITTQSAPIFIKTSSSSDAAVMFEGEHASLNAIHDAVPSLCPESLAWGKLDKGGYFLATEFLDLSGGGRRGGGVRSSKSLAQKLAKLHSTPAPKPDGYDTPQFGFPVQTCCGDTPQSNAFTSSWAEFFAQERLLAILKRGEKNNGSDSELRRVVQKTVDEVVPKLLADGHLGGKDGIKPVVVHGDLWSGNKGRGSFVGRTRDKTNADEDAEAGVEDVVFDPSACFAHSEYDLGIMNMFGGFSSSFFKEYHAILPKTEPESEYQDRIALYESYHHLNHWAIFGGGYKSGALGILKGLLEKYGDK</sequence>
<dbReference type="AlphaFoldDB" id="A0AAV9N964"/>
<dbReference type="GO" id="GO:0102193">
    <property type="term" value="F:protein-ribulosamine 3-kinase activity"/>
    <property type="evidence" value="ECO:0007669"/>
    <property type="project" value="UniProtKB-EC"/>
</dbReference>
<dbReference type="GeneID" id="89972346"/>
<dbReference type="Gene3D" id="3.30.200.20">
    <property type="entry name" value="Phosphorylase Kinase, domain 1"/>
    <property type="match status" value="1"/>
</dbReference>
<dbReference type="PANTHER" id="PTHR12149:SF8">
    <property type="entry name" value="PROTEIN-RIBULOSAMINE 3-KINASE"/>
    <property type="match status" value="1"/>
</dbReference>
<dbReference type="EC" id="2.7.1.172" evidence="1"/>
<organism evidence="4 5">
    <name type="scientific">Exophiala bonariae</name>
    <dbReference type="NCBI Taxonomy" id="1690606"/>
    <lineage>
        <taxon>Eukaryota</taxon>
        <taxon>Fungi</taxon>
        <taxon>Dikarya</taxon>
        <taxon>Ascomycota</taxon>
        <taxon>Pezizomycotina</taxon>
        <taxon>Eurotiomycetes</taxon>
        <taxon>Chaetothyriomycetidae</taxon>
        <taxon>Chaetothyriales</taxon>
        <taxon>Herpotrichiellaceae</taxon>
        <taxon>Exophiala</taxon>
    </lineage>
</organism>
<dbReference type="RefSeq" id="XP_064704857.1">
    <property type="nucleotide sequence ID" value="XM_064847745.1"/>
</dbReference>
<reference evidence="4 5" key="1">
    <citation type="submission" date="2023-08" db="EMBL/GenBank/DDBJ databases">
        <title>Black Yeasts Isolated from many extreme environments.</title>
        <authorList>
            <person name="Coleine C."/>
            <person name="Stajich J.E."/>
            <person name="Selbmann L."/>
        </authorList>
    </citation>
    <scope>NUCLEOTIDE SEQUENCE [LARGE SCALE GENOMIC DNA]</scope>
    <source>
        <strain evidence="4 5">CCFEE 5792</strain>
    </source>
</reference>
<dbReference type="InterPro" id="IPR011009">
    <property type="entry name" value="Kinase-like_dom_sf"/>
</dbReference>
<dbReference type="PANTHER" id="PTHR12149">
    <property type="entry name" value="FRUCTOSAMINE 3 KINASE-RELATED PROTEIN"/>
    <property type="match status" value="1"/>
</dbReference>
<accession>A0AAV9N964</accession>
<dbReference type="Proteomes" id="UP001358417">
    <property type="component" value="Unassembled WGS sequence"/>
</dbReference>
<comment type="caution">
    <text evidence="4">The sequence shown here is derived from an EMBL/GenBank/DDBJ whole genome shotgun (WGS) entry which is preliminary data.</text>
</comment>
<proteinExistence type="inferred from homology"/>
<dbReference type="Gene3D" id="3.90.1200.10">
    <property type="match status" value="1"/>
</dbReference>
<dbReference type="InterPro" id="IPR016477">
    <property type="entry name" value="Fructo-/Ketosamine-3-kinase"/>
</dbReference>
<evidence type="ECO:0000313" key="4">
    <source>
        <dbReference type="EMBL" id="KAK5050047.1"/>
    </source>
</evidence>
<keyword evidence="3" id="KW-0808">Transferase</keyword>
<dbReference type="SUPFAM" id="SSF56112">
    <property type="entry name" value="Protein kinase-like (PK-like)"/>
    <property type="match status" value="1"/>
</dbReference>
<dbReference type="PIRSF" id="PIRSF006221">
    <property type="entry name" value="Ketosamine-3-kinase"/>
    <property type="match status" value="1"/>
</dbReference>